<dbReference type="Pfam" id="PF13649">
    <property type="entry name" value="Methyltransf_25"/>
    <property type="match status" value="1"/>
</dbReference>
<reference evidence="4 5" key="1">
    <citation type="submission" date="2015-08" db="EMBL/GenBank/DDBJ databases">
        <title>Genome sequencing of Penicillium nordicum.</title>
        <authorList>
            <person name="Nguyen H.D."/>
            <person name="Seifert K.A."/>
        </authorList>
    </citation>
    <scope>NUCLEOTIDE SEQUENCE [LARGE SCALE GENOMIC DNA]</scope>
    <source>
        <strain evidence="4 5">DAOMC 185683</strain>
    </source>
</reference>
<dbReference type="GO" id="GO:0008168">
    <property type="term" value="F:methyltransferase activity"/>
    <property type="evidence" value="ECO:0007669"/>
    <property type="project" value="UniProtKB-KW"/>
</dbReference>
<keyword evidence="1" id="KW-0489">Methyltransferase</keyword>
<evidence type="ECO:0000256" key="2">
    <source>
        <dbReference type="ARBA" id="ARBA00022679"/>
    </source>
</evidence>
<dbReference type="EMBL" id="LHQQ01000025">
    <property type="protein sequence ID" value="KOS46681.1"/>
    <property type="molecule type" value="Genomic_DNA"/>
</dbReference>
<dbReference type="InterPro" id="IPR041698">
    <property type="entry name" value="Methyltransf_25"/>
</dbReference>
<dbReference type="PANTHER" id="PTHR43861">
    <property type="entry name" value="TRANS-ACONITATE 2-METHYLTRANSFERASE-RELATED"/>
    <property type="match status" value="1"/>
</dbReference>
<evidence type="ECO:0000256" key="1">
    <source>
        <dbReference type="ARBA" id="ARBA00022603"/>
    </source>
</evidence>
<gene>
    <name evidence="4" type="ORF">ACN38_g2307</name>
</gene>
<protein>
    <recommendedName>
        <fullName evidence="3">Methyltransferase domain-containing protein</fullName>
    </recommendedName>
</protein>
<dbReference type="STRING" id="229535.A0A0M8PET1"/>
<keyword evidence="5" id="KW-1185">Reference proteome</keyword>
<proteinExistence type="predicted"/>
<dbReference type="CDD" id="cd02440">
    <property type="entry name" value="AdoMet_MTases"/>
    <property type="match status" value="1"/>
</dbReference>
<organism evidence="4 5">
    <name type="scientific">Penicillium nordicum</name>
    <dbReference type="NCBI Taxonomy" id="229535"/>
    <lineage>
        <taxon>Eukaryota</taxon>
        <taxon>Fungi</taxon>
        <taxon>Dikarya</taxon>
        <taxon>Ascomycota</taxon>
        <taxon>Pezizomycotina</taxon>
        <taxon>Eurotiomycetes</taxon>
        <taxon>Eurotiomycetidae</taxon>
        <taxon>Eurotiales</taxon>
        <taxon>Aspergillaceae</taxon>
        <taxon>Penicillium</taxon>
    </lineage>
</organism>
<keyword evidence="2" id="KW-0808">Transferase</keyword>
<dbReference type="OrthoDB" id="3647at2759"/>
<evidence type="ECO:0000313" key="4">
    <source>
        <dbReference type="EMBL" id="KOS46681.1"/>
    </source>
</evidence>
<dbReference type="Proteomes" id="UP000037696">
    <property type="component" value="Unassembled WGS sequence"/>
</dbReference>
<dbReference type="AlphaFoldDB" id="A0A0M8PET1"/>
<dbReference type="SUPFAM" id="SSF53335">
    <property type="entry name" value="S-adenosyl-L-methionine-dependent methyltransferases"/>
    <property type="match status" value="1"/>
</dbReference>
<feature type="domain" description="Methyltransferase" evidence="3">
    <location>
        <begin position="3"/>
        <end position="106"/>
    </location>
</feature>
<dbReference type="InterPro" id="IPR029063">
    <property type="entry name" value="SAM-dependent_MTases_sf"/>
</dbReference>
<comment type="caution">
    <text evidence="4">The sequence shown here is derived from an EMBL/GenBank/DDBJ whole genome shotgun (WGS) entry which is preliminary data.</text>
</comment>
<accession>A0A0M8PET1</accession>
<name>A0A0M8PET1_9EURO</name>
<evidence type="ECO:0000313" key="5">
    <source>
        <dbReference type="Proteomes" id="UP000037696"/>
    </source>
</evidence>
<dbReference type="PANTHER" id="PTHR43861:SF1">
    <property type="entry name" value="TRANS-ACONITATE 2-METHYLTRANSFERASE"/>
    <property type="match status" value="1"/>
</dbReference>
<evidence type="ECO:0000259" key="3">
    <source>
        <dbReference type="Pfam" id="PF13649"/>
    </source>
</evidence>
<dbReference type="GO" id="GO:0032259">
    <property type="term" value="P:methylation"/>
    <property type="evidence" value="ECO:0007669"/>
    <property type="project" value="UniProtKB-KW"/>
</dbReference>
<sequence length="147" mass="16036">MTVLDVACGTGYYCSRLLSWGASSVTGMDISSSMLSAASVRLSSSIDSGCARFVLADGKQPQSFAPDHQPNYFDVVFGAWFLNYAQNKTELIAMFANIAQNLKPGGVFLGVVPDPSDNINQRAKAYGKEPLNRLWPRNEYTRELKSG</sequence>
<dbReference type="Gene3D" id="3.40.50.150">
    <property type="entry name" value="Vaccinia Virus protein VP39"/>
    <property type="match status" value="1"/>
</dbReference>